<organism evidence="1 2">
    <name type="scientific">[Clostridium] hylemonae DSM 15053</name>
    <dbReference type="NCBI Taxonomy" id="553973"/>
    <lineage>
        <taxon>Bacteria</taxon>
        <taxon>Bacillati</taxon>
        <taxon>Bacillota</taxon>
        <taxon>Clostridia</taxon>
        <taxon>Lachnospirales</taxon>
        <taxon>Lachnospiraceae</taxon>
    </lineage>
</organism>
<reference evidence="1" key="2">
    <citation type="submission" date="2013-06" db="EMBL/GenBank/DDBJ databases">
        <title>Draft genome sequence of Clostridium hylemonae (DSM 15053).</title>
        <authorList>
            <person name="Sudarsanam P."/>
            <person name="Ley R."/>
            <person name="Guruge J."/>
            <person name="Turnbaugh P.J."/>
            <person name="Mahowald M."/>
            <person name="Liep D."/>
            <person name="Gordon J."/>
        </authorList>
    </citation>
    <scope>NUCLEOTIDE SEQUENCE</scope>
    <source>
        <strain evidence="1">DSM 15053</strain>
    </source>
</reference>
<keyword evidence="2" id="KW-1185">Reference proteome</keyword>
<dbReference type="AlphaFoldDB" id="C0BXA1"/>
<gene>
    <name evidence="1" type="ORF">CLOHYLEM_04438</name>
</gene>
<dbReference type="EMBL" id="ABYI02000011">
    <property type="protein sequence ID" value="EEG75428.1"/>
    <property type="molecule type" value="Genomic_DNA"/>
</dbReference>
<comment type="caution">
    <text evidence="1">The sequence shown here is derived from an EMBL/GenBank/DDBJ whole genome shotgun (WGS) entry which is preliminary data.</text>
</comment>
<reference evidence="1" key="1">
    <citation type="submission" date="2009-02" db="EMBL/GenBank/DDBJ databases">
        <authorList>
            <person name="Fulton L."/>
            <person name="Clifton S."/>
            <person name="Fulton B."/>
            <person name="Xu J."/>
            <person name="Minx P."/>
            <person name="Pepin K.H."/>
            <person name="Johnson M."/>
            <person name="Bhonagiri V."/>
            <person name="Nash W.E."/>
            <person name="Mardis E.R."/>
            <person name="Wilson R.K."/>
        </authorList>
    </citation>
    <scope>NUCLEOTIDE SEQUENCE [LARGE SCALE GENOMIC DNA]</scope>
    <source>
        <strain evidence="1">DSM 15053</strain>
    </source>
</reference>
<protein>
    <submittedName>
        <fullName evidence="1">Uncharacterized protein</fullName>
    </submittedName>
</protein>
<accession>C0BXA1</accession>
<evidence type="ECO:0000313" key="1">
    <source>
        <dbReference type="EMBL" id="EEG75428.1"/>
    </source>
</evidence>
<proteinExistence type="predicted"/>
<name>C0BXA1_9FIRM</name>
<dbReference type="RefSeq" id="WP_006441770.1">
    <property type="nucleotide sequence ID" value="NZ_CP036524.1"/>
</dbReference>
<dbReference type="Proteomes" id="UP000004893">
    <property type="component" value="Unassembled WGS sequence"/>
</dbReference>
<dbReference type="HOGENOM" id="CLU_1977690_0_0_9"/>
<evidence type="ECO:0000313" key="2">
    <source>
        <dbReference type="Proteomes" id="UP000004893"/>
    </source>
</evidence>
<sequence length="126" mass="14432">MQKKSDSIIYETSGETDALIASYGGGQNEAKEMHKVTDTKGIKEDVDVIKAYELEIIKLKKGQEGLSKNDKGYKDKQDDIDKFRKKISEALEYLNERYANVSEWYSSMVNDVTGNFFLDLNSRFKN</sequence>